<organism evidence="8 9">
    <name type="scientific">Segetibacter aerophilus</name>
    <dbReference type="NCBI Taxonomy" id="670293"/>
    <lineage>
        <taxon>Bacteria</taxon>
        <taxon>Pseudomonadati</taxon>
        <taxon>Bacteroidota</taxon>
        <taxon>Chitinophagia</taxon>
        <taxon>Chitinophagales</taxon>
        <taxon>Chitinophagaceae</taxon>
        <taxon>Segetibacter</taxon>
    </lineage>
</organism>
<feature type="transmembrane region" description="Helical" evidence="7">
    <location>
        <begin position="81"/>
        <end position="98"/>
    </location>
</feature>
<evidence type="ECO:0008006" key="10">
    <source>
        <dbReference type="Google" id="ProtNLM"/>
    </source>
</evidence>
<evidence type="ECO:0000256" key="1">
    <source>
        <dbReference type="ARBA" id="ARBA00004651"/>
    </source>
</evidence>
<feature type="transmembrane region" description="Helical" evidence="7">
    <location>
        <begin position="110"/>
        <end position="129"/>
    </location>
</feature>
<keyword evidence="6 7" id="KW-0472">Membrane</keyword>
<evidence type="ECO:0000256" key="5">
    <source>
        <dbReference type="ARBA" id="ARBA00022989"/>
    </source>
</evidence>
<evidence type="ECO:0000313" key="8">
    <source>
        <dbReference type="EMBL" id="GEO09724.1"/>
    </source>
</evidence>
<evidence type="ECO:0000256" key="4">
    <source>
        <dbReference type="ARBA" id="ARBA00022692"/>
    </source>
</evidence>
<dbReference type="Proteomes" id="UP000321513">
    <property type="component" value="Unassembled WGS sequence"/>
</dbReference>
<evidence type="ECO:0000313" key="9">
    <source>
        <dbReference type="Proteomes" id="UP000321513"/>
    </source>
</evidence>
<dbReference type="AlphaFoldDB" id="A0A512BCS2"/>
<comment type="similarity">
    <text evidence="2">Belongs to the DoxX family.</text>
</comment>
<evidence type="ECO:0000256" key="7">
    <source>
        <dbReference type="SAM" id="Phobius"/>
    </source>
</evidence>
<protein>
    <recommendedName>
        <fullName evidence="10">DoxX family protein</fullName>
    </recommendedName>
</protein>
<dbReference type="InterPro" id="IPR032808">
    <property type="entry name" value="DoxX"/>
</dbReference>
<dbReference type="PANTHER" id="PTHR33452">
    <property type="entry name" value="OXIDOREDUCTASE CATD-RELATED"/>
    <property type="match status" value="1"/>
</dbReference>
<evidence type="ECO:0000256" key="2">
    <source>
        <dbReference type="ARBA" id="ARBA00006679"/>
    </source>
</evidence>
<sequence>MRRTFSTAVNNNAVNVWLLIARLAVGALMLTHGIPKLQNLISGNVQFADPFGIGPTATLALTVFAEAFCSILLILGLATRLASVPLIINMLVAIFYALASQPLAKKELAIFYLIFYIGFLILGGGKYSLDSLIGRKNRSRY</sequence>
<keyword evidence="5 7" id="KW-1133">Transmembrane helix</keyword>
<feature type="transmembrane region" description="Helical" evidence="7">
    <location>
        <begin position="51"/>
        <end position="74"/>
    </location>
</feature>
<keyword evidence="4 7" id="KW-0812">Transmembrane</keyword>
<proteinExistence type="inferred from homology"/>
<feature type="transmembrane region" description="Helical" evidence="7">
    <location>
        <begin position="12"/>
        <end position="31"/>
    </location>
</feature>
<dbReference type="GO" id="GO:0005886">
    <property type="term" value="C:plasma membrane"/>
    <property type="evidence" value="ECO:0007669"/>
    <property type="project" value="UniProtKB-SubCell"/>
</dbReference>
<evidence type="ECO:0000256" key="6">
    <source>
        <dbReference type="ARBA" id="ARBA00023136"/>
    </source>
</evidence>
<comment type="caution">
    <text evidence="8">The sequence shown here is derived from an EMBL/GenBank/DDBJ whole genome shotgun (WGS) entry which is preliminary data.</text>
</comment>
<keyword evidence="3" id="KW-1003">Cell membrane</keyword>
<dbReference type="OrthoDB" id="9813193at2"/>
<dbReference type="InterPro" id="IPR051907">
    <property type="entry name" value="DoxX-like_oxidoreductase"/>
</dbReference>
<accession>A0A512BCS2</accession>
<dbReference type="EMBL" id="BJYT01000007">
    <property type="protein sequence ID" value="GEO09724.1"/>
    <property type="molecule type" value="Genomic_DNA"/>
</dbReference>
<evidence type="ECO:0000256" key="3">
    <source>
        <dbReference type="ARBA" id="ARBA00022475"/>
    </source>
</evidence>
<gene>
    <name evidence="8" type="ORF">SAE01_22200</name>
</gene>
<comment type="subcellular location">
    <subcellularLocation>
        <location evidence="1">Cell membrane</location>
        <topology evidence="1">Multi-pass membrane protein</topology>
    </subcellularLocation>
</comment>
<dbReference type="PANTHER" id="PTHR33452:SF1">
    <property type="entry name" value="INNER MEMBRANE PROTEIN YPHA-RELATED"/>
    <property type="match status" value="1"/>
</dbReference>
<name>A0A512BCS2_9BACT</name>
<dbReference type="Pfam" id="PF07681">
    <property type="entry name" value="DoxX"/>
    <property type="match status" value="1"/>
</dbReference>
<reference evidence="8 9" key="1">
    <citation type="submission" date="2019-07" db="EMBL/GenBank/DDBJ databases">
        <title>Whole genome shotgun sequence of Segetibacter aerophilus NBRC 106135.</title>
        <authorList>
            <person name="Hosoyama A."/>
            <person name="Uohara A."/>
            <person name="Ohji S."/>
            <person name="Ichikawa N."/>
        </authorList>
    </citation>
    <scope>NUCLEOTIDE SEQUENCE [LARGE SCALE GENOMIC DNA]</scope>
    <source>
        <strain evidence="8 9">NBRC 106135</strain>
    </source>
</reference>
<dbReference type="RefSeq" id="WP_147203836.1">
    <property type="nucleotide sequence ID" value="NZ_BJYT01000007.1"/>
</dbReference>
<keyword evidence="9" id="KW-1185">Reference proteome</keyword>